<evidence type="ECO:0000256" key="8">
    <source>
        <dbReference type="PROSITE-ProRule" id="PRU00282"/>
    </source>
</evidence>
<comment type="subcellular location">
    <subcellularLocation>
        <location evidence="1">Membrane</location>
        <topology evidence="1">Multi-pass membrane protein</topology>
    </subcellularLocation>
</comment>
<evidence type="ECO:0000256" key="10">
    <source>
        <dbReference type="SAM" id="Phobius"/>
    </source>
</evidence>
<evidence type="ECO:0000313" key="13">
    <source>
        <dbReference type="WBParaSite" id="SSLN_0000605601-mRNA-1"/>
    </source>
</evidence>
<dbReference type="OrthoDB" id="276989at2759"/>
<dbReference type="AlphaFoldDB" id="A0A183SNR5"/>
<keyword evidence="3 9" id="KW-0813">Transport</keyword>
<dbReference type="WBParaSite" id="SSLN_0000605601-mRNA-1">
    <property type="protein sequence ID" value="SSLN_0000605601-mRNA-1"/>
    <property type="gene ID" value="SSLN_0000605601"/>
</dbReference>
<keyword evidence="12" id="KW-1185">Reference proteome</keyword>
<feature type="transmembrane region" description="Helical" evidence="10">
    <location>
        <begin position="189"/>
        <end position="212"/>
    </location>
</feature>
<reference evidence="11 12" key="2">
    <citation type="submission" date="2018-11" db="EMBL/GenBank/DDBJ databases">
        <authorList>
            <consortium name="Pathogen Informatics"/>
        </authorList>
    </citation>
    <scope>NUCLEOTIDE SEQUENCE [LARGE SCALE GENOMIC DNA]</scope>
    <source>
        <strain evidence="11 12">NST_G2</strain>
    </source>
</reference>
<sequence>MQSLPTEPLSHKRAVALISGASAGLFVDLILYPLDTIKTRLQSAAWAVKPSGKLQLFAGLPAVALGSAPAAALFFSVYEAGKGSALHLGAPVWLSSMMAASLGEIAACVVRVPCEVVKQRAQHRPHLSISSIISNSLKNEGIGGLYRGYLSTIFRELPFSLIQYPVWELLKRGVEKYNRRHGTTPDGRLTASQFALCGALAGAIAGGCTTPLDVTKTRIMLAEKDTVLASGKVFTAMKVIYTESGLSGLFAGVVQRILLLSVGGAIFLGFYDITSRFWSRKLR</sequence>
<keyword evidence="6 10" id="KW-1133">Transmembrane helix</keyword>
<feature type="transmembrane region" description="Helical" evidence="10">
    <location>
        <begin position="54"/>
        <end position="78"/>
    </location>
</feature>
<feature type="repeat" description="Solcar" evidence="8">
    <location>
        <begin position="11"/>
        <end position="84"/>
    </location>
</feature>
<dbReference type="Pfam" id="PF00153">
    <property type="entry name" value="Mito_carr"/>
    <property type="match status" value="3"/>
</dbReference>
<evidence type="ECO:0000313" key="11">
    <source>
        <dbReference type="EMBL" id="VDL92248.1"/>
    </source>
</evidence>
<feature type="transmembrane region" description="Helical" evidence="10">
    <location>
        <begin position="14"/>
        <end position="34"/>
    </location>
</feature>
<evidence type="ECO:0000313" key="12">
    <source>
        <dbReference type="Proteomes" id="UP000275846"/>
    </source>
</evidence>
<evidence type="ECO:0000256" key="7">
    <source>
        <dbReference type="ARBA" id="ARBA00023136"/>
    </source>
</evidence>
<feature type="transmembrane region" description="Helical" evidence="10">
    <location>
        <begin position="253"/>
        <end position="273"/>
    </location>
</feature>
<dbReference type="SUPFAM" id="SSF103506">
    <property type="entry name" value="Mitochondrial carrier"/>
    <property type="match status" value="1"/>
</dbReference>
<evidence type="ECO:0000256" key="5">
    <source>
        <dbReference type="ARBA" id="ARBA00022737"/>
    </source>
</evidence>
<dbReference type="GO" id="GO:0016020">
    <property type="term" value="C:membrane"/>
    <property type="evidence" value="ECO:0007669"/>
    <property type="project" value="UniProtKB-SubCell"/>
</dbReference>
<dbReference type="Proteomes" id="UP000275846">
    <property type="component" value="Unassembled WGS sequence"/>
</dbReference>
<evidence type="ECO:0000256" key="3">
    <source>
        <dbReference type="ARBA" id="ARBA00022448"/>
    </source>
</evidence>
<accession>A0A183SNR5</accession>
<evidence type="ECO:0000256" key="4">
    <source>
        <dbReference type="ARBA" id="ARBA00022692"/>
    </source>
</evidence>
<keyword evidence="5" id="KW-0677">Repeat</keyword>
<comment type="similarity">
    <text evidence="2 9">Belongs to the mitochondrial carrier (TC 2.A.29) family.</text>
</comment>
<evidence type="ECO:0000256" key="2">
    <source>
        <dbReference type="ARBA" id="ARBA00006375"/>
    </source>
</evidence>
<organism evidence="13">
    <name type="scientific">Schistocephalus solidus</name>
    <name type="common">Tapeworm</name>
    <dbReference type="NCBI Taxonomy" id="70667"/>
    <lineage>
        <taxon>Eukaryota</taxon>
        <taxon>Metazoa</taxon>
        <taxon>Spiralia</taxon>
        <taxon>Lophotrochozoa</taxon>
        <taxon>Platyhelminthes</taxon>
        <taxon>Cestoda</taxon>
        <taxon>Eucestoda</taxon>
        <taxon>Diphyllobothriidea</taxon>
        <taxon>Diphyllobothriidae</taxon>
        <taxon>Schistocephalus</taxon>
    </lineage>
</organism>
<evidence type="ECO:0000256" key="6">
    <source>
        <dbReference type="ARBA" id="ARBA00022989"/>
    </source>
</evidence>
<dbReference type="EMBL" id="UYSU01033436">
    <property type="protein sequence ID" value="VDL92248.1"/>
    <property type="molecule type" value="Genomic_DNA"/>
</dbReference>
<keyword evidence="4 8" id="KW-0812">Transmembrane</keyword>
<dbReference type="InterPro" id="IPR023395">
    <property type="entry name" value="MCP_dom_sf"/>
</dbReference>
<protein>
    <submittedName>
        <fullName evidence="13">S-adenosylmethionine mitochondrial carrier protein</fullName>
    </submittedName>
</protein>
<gene>
    <name evidence="11" type="ORF">SSLN_LOCUS5863</name>
</gene>
<feature type="transmembrane region" description="Helical" evidence="10">
    <location>
        <begin position="90"/>
        <end position="110"/>
    </location>
</feature>
<dbReference type="InterPro" id="IPR018108">
    <property type="entry name" value="MCP_transmembrane"/>
</dbReference>
<name>A0A183SNR5_SCHSO</name>
<feature type="repeat" description="Solcar" evidence="8">
    <location>
        <begin position="91"/>
        <end position="173"/>
    </location>
</feature>
<evidence type="ECO:0000256" key="1">
    <source>
        <dbReference type="ARBA" id="ARBA00004141"/>
    </source>
</evidence>
<dbReference type="Gene3D" id="1.50.40.10">
    <property type="entry name" value="Mitochondrial carrier domain"/>
    <property type="match status" value="2"/>
</dbReference>
<feature type="repeat" description="Solcar" evidence="8">
    <location>
        <begin position="193"/>
        <end position="277"/>
    </location>
</feature>
<dbReference type="PROSITE" id="PS50920">
    <property type="entry name" value="SOLCAR"/>
    <property type="match status" value="3"/>
</dbReference>
<keyword evidence="7 8" id="KW-0472">Membrane</keyword>
<dbReference type="PANTHER" id="PTHR45667">
    <property type="entry name" value="S-ADENOSYLMETHIONINE MITOCHONDRIAL CARRIER PROTEIN"/>
    <property type="match status" value="1"/>
</dbReference>
<proteinExistence type="inferred from homology"/>
<dbReference type="STRING" id="70667.A0A183SNR5"/>
<reference evidence="13" key="1">
    <citation type="submission" date="2016-06" db="UniProtKB">
        <authorList>
            <consortium name="WormBaseParasite"/>
        </authorList>
    </citation>
    <scope>IDENTIFICATION</scope>
</reference>
<evidence type="ECO:0000256" key="9">
    <source>
        <dbReference type="RuleBase" id="RU000488"/>
    </source>
</evidence>